<protein>
    <recommendedName>
        <fullName evidence="4">Reverse transcriptase domain-containing protein</fullName>
    </recommendedName>
</protein>
<dbReference type="GO" id="GO:0003676">
    <property type="term" value="F:nucleic acid binding"/>
    <property type="evidence" value="ECO:0007669"/>
    <property type="project" value="InterPro"/>
</dbReference>
<evidence type="ECO:0000256" key="1">
    <source>
        <dbReference type="SAM" id="MobiDB-lite"/>
    </source>
</evidence>
<dbReference type="Proteomes" id="UP000269221">
    <property type="component" value="Unassembled WGS sequence"/>
</dbReference>
<dbReference type="PANTHER" id="PTHR40389:SF3">
    <property type="entry name" value="IGE-BINDING PROTEIN"/>
    <property type="match status" value="1"/>
</dbReference>
<name>A0A3M0L665_HIRRU</name>
<feature type="region of interest" description="Disordered" evidence="1">
    <location>
        <begin position="269"/>
        <end position="288"/>
    </location>
</feature>
<dbReference type="Gene3D" id="3.30.420.10">
    <property type="entry name" value="Ribonuclease H-like superfamily/Ribonuclease H"/>
    <property type="match status" value="1"/>
</dbReference>
<dbReference type="InterPro" id="IPR050195">
    <property type="entry name" value="Primate_lentivir_Gag_pol-like"/>
</dbReference>
<evidence type="ECO:0000313" key="3">
    <source>
        <dbReference type="Proteomes" id="UP000269221"/>
    </source>
</evidence>
<dbReference type="InterPro" id="IPR043502">
    <property type="entry name" value="DNA/RNA_pol_sf"/>
</dbReference>
<dbReference type="Gene3D" id="1.10.375.10">
    <property type="entry name" value="Human Immunodeficiency Virus Type 1 Capsid Protein"/>
    <property type="match status" value="1"/>
</dbReference>
<dbReference type="SUPFAM" id="SSF47943">
    <property type="entry name" value="Retrovirus capsid protein, N-terminal core domain"/>
    <property type="match status" value="1"/>
</dbReference>
<keyword evidence="3" id="KW-1185">Reference proteome</keyword>
<dbReference type="Pfam" id="PF00607">
    <property type="entry name" value="Gag_p24"/>
    <property type="match status" value="1"/>
</dbReference>
<feature type="compositionally biased region" description="Polar residues" evidence="1">
    <location>
        <begin position="273"/>
        <end position="288"/>
    </location>
</feature>
<dbReference type="SUPFAM" id="SSF56672">
    <property type="entry name" value="DNA/RNA polymerases"/>
    <property type="match status" value="1"/>
</dbReference>
<sequence>MMKLAAVVKEEKKENMGKVHQNKDHPDWKRSMCILQEIWSLEKRVPRIKKGDLLEQLEARVIFKNGEVGLEGYKNAPTIFGEQLAKYLESWEPPPGEGQLLQYVDDLLIATQTTCVDWTRFLKYQAILVEQDDVEIVVTNIVNPASFLSGSMGEPVIHDCLETIEATYSSRPDLKDTPLEDADTWFTDGSSYVVSGRRHAGYAVTTSREDTRRTPRHGLRLQEPEEKSLDAPLPLVERLRKITLPRDEEDSLKRSAGPLQAADLETPGFIASQEGTTPTAPPSYSSHGNAHMMSSDLDAAVVIPADLKQLFSCLLDSTEFKLWVAAWRQQLREALSSLLRDPETAVDDNGNPLTLEHLMGEGRWADPSDQTSDIPIKALQIAREHAVSAFFGMVPDGPVVPYYKIVQGTKESFTKFVERLT</sequence>
<dbReference type="AlphaFoldDB" id="A0A3M0L665"/>
<gene>
    <name evidence="2" type="ORF">DUI87_01453</name>
</gene>
<dbReference type="EMBL" id="QRBI01000093">
    <property type="protein sequence ID" value="RMC20601.1"/>
    <property type="molecule type" value="Genomic_DNA"/>
</dbReference>
<dbReference type="OrthoDB" id="1430630at2759"/>
<comment type="caution">
    <text evidence="2">The sequence shown here is derived from an EMBL/GenBank/DDBJ whole genome shotgun (WGS) entry which is preliminary data.</text>
</comment>
<dbReference type="InterPro" id="IPR008919">
    <property type="entry name" value="Retrov_capsid_N"/>
</dbReference>
<dbReference type="InterPro" id="IPR036397">
    <property type="entry name" value="RNaseH_sf"/>
</dbReference>
<dbReference type="GO" id="GO:0006259">
    <property type="term" value="P:DNA metabolic process"/>
    <property type="evidence" value="ECO:0007669"/>
    <property type="project" value="UniProtKB-ARBA"/>
</dbReference>
<evidence type="ECO:0000313" key="2">
    <source>
        <dbReference type="EMBL" id="RMC20601.1"/>
    </source>
</evidence>
<dbReference type="Gene3D" id="3.30.70.270">
    <property type="match status" value="1"/>
</dbReference>
<evidence type="ECO:0008006" key="4">
    <source>
        <dbReference type="Google" id="ProtNLM"/>
    </source>
</evidence>
<proteinExistence type="predicted"/>
<dbReference type="GO" id="GO:0016032">
    <property type="term" value="P:viral process"/>
    <property type="evidence" value="ECO:0007669"/>
    <property type="project" value="InterPro"/>
</dbReference>
<organism evidence="2 3">
    <name type="scientific">Hirundo rustica rustica</name>
    <dbReference type="NCBI Taxonomy" id="333673"/>
    <lineage>
        <taxon>Eukaryota</taxon>
        <taxon>Metazoa</taxon>
        <taxon>Chordata</taxon>
        <taxon>Craniata</taxon>
        <taxon>Vertebrata</taxon>
        <taxon>Euteleostomi</taxon>
        <taxon>Archelosauria</taxon>
        <taxon>Archosauria</taxon>
        <taxon>Dinosauria</taxon>
        <taxon>Saurischia</taxon>
        <taxon>Theropoda</taxon>
        <taxon>Coelurosauria</taxon>
        <taxon>Aves</taxon>
        <taxon>Neognathae</taxon>
        <taxon>Neoaves</taxon>
        <taxon>Telluraves</taxon>
        <taxon>Australaves</taxon>
        <taxon>Passeriformes</taxon>
        <taxon>Sylvioidea</taxon>
        <taxon>Hirundinidae</taxon>
        <taxon>Hirundo</taxon>
    </lineage>
</organism>
<accession>A0A3M0L665</accession>
<feature type="region of interest" description="Disordered" evidence="1">
    <location>
        <begin position="203"/>
        <end position="226"/>
    </location>
</feature>
<dbReference type="PANTHER" id="PTHR40389">
    <property type="entry name" value="ENDOGENOUS RETROVIRUS GROUP K MEMBER 24 GAG POLYPROTEIN-RELATED"/>
    <property type="match status" value="1"/>
</dbReference>
<reference evidence="2 3" key="1">
    <citation type="submission" date="2018-07" db="EMBL/GenBank/DDBJ databases">
        <title>A high quality draft genome assembly of the barn swallow (H. rustica rustica).</title>
        <authorList>
            <person name="Formenti G."/>
            <person name="Chiara M."/>
            <person name="Poveda L."/>
            <person name="Francoijs K.-J."/>
            <person name="Bonisoli-Alquati A."/>
            <person name="Canova L."/>
            <person name="Gianfranceschi L."/>
            <person name="Horner D.S."/>
            <person name="Saino N."/>
        </authorList>
    </citation>
    <scope>NUCLEOTIDE SEQUENCE [LARGE SCALE GENOMIC DNA]</scope>
    <source>
        <strain evidence="2">Chelidonia</strain>
        <tissue evidence="2">Blood</tissue>
    </source>
</reference>
<dbReference type="InterPro" id="IPR043128">
    <property type="entry name" value="Rev_trsase/Diguanyl_cyclase"/>
</dbReference>